<dbReference type="InParanoid" id="B0DC31"/>
<organism evidence="3">
    <name type="scientific">Laccaria bicolor (strain S238N-H82 / ATCC MYA-4686)</name>
    <name type="common">Bicoloured deceiver</name>
    <name type="synonym">Laccaria laccata var. bicolor</name>
    <dbReference type="NCBI Taxonomy" id="486041"/>
    <lineage>
        <taxon>Eukaryota</taxon>
        <taxon>Fungi</taxon>
        <taxon>Dikarya</taxon>
        <taxon>Basidiomycota</taxon>
        <taxon>Agaricomycotina</taxon>
        <taxon>Agaricomycetes</taxon>
        <taxon>Agaricomycetidae</taxon>
        <taxon>Agaricales</taxon>
        <taxon>Agaricineae</taxon>
        <taxon>Hydnangiaceae</taxon>
        <taxon>Laccaria</taxon>
    </lineage>
</organism>
<dbReference type="EMBL" id="DS547103">
    <property type="protein sequence ID" value="EDR07663.1"/>
    <property type="molecule type" value="Genomic_DNA"/>
</dbReference>
<dbReference type="KEGG" id="lbc:LACBIDRAFT_298018"/>
<gene>
    <name evidence="2" type="ORF">LACBIDRAFT_298018</name>
</gene>
<reference evidence="2 3" key="1">
    <citation type="journal article" date="2008" name="Nature">
        <title>The genome of Laccaria bicolor provides insights into mycorrhizal symbiosis.</title>
        <authorList>
            <person name="Martin F."/>
            <person name="Aerts A."/>
            <person name="Ahren D."/>
            <person name="Brun A."/>
            <person name="Danchin E.G.J."/>
            <person name="Duchaussoy F."/>
            <person name="Gibon J."/>
            <person name="Kohler A."/>
            <person name="Lindquist E."/>
            <person name="Pereda V."/>
            <person name="Salamov A."/>
            <person name="Shapiro H.J."/>
            <person name="Wuyts J."/>
            <person name="Blaudez D."/>
            <person name="Buee M."/>
            <person name="Brokstein P."/>
            <person name="Canbaeck B."/>
            <person name="Cohen D."/>
            <person name="Courty P.E."/>
            <person name="Coutinho P.M."/>
            <person name="Delaruelle C."/>
            <person name="Detter J.C."/>
            <person name="Deveau A."/>
            <person name="DiFazio S."/>
            <person name="Duplessis S."/>
            <person name="Fraissinet-Tachet L."/>
            <person name="Lucic E."/>
            <person name="Frey-Klett P."/>
            <person name="Fourrey C."/>
            <person name="Feussner I."/>
            <person name="Gay G."/>
            <person name="Grimwood J."/>
            <person name="Hoegger P.J."/>
            <person name="Jain P."/>
            <person name="Kilaru S."/>
            <person name="Labbe J."/>
            <person name="Lin Y.C."/>
            <person name="Legue V."/>
            <person name="Le Tacon F."/>
            <person name="Marmeisse R."/>
            <person name="Melayah D."/>
            <person name="Montanini B."/>
            <person name="Muratet M."/>
            <person name="Nehls U."/>
            <person name="Niculita-Hirzel H."/>
            <person name="Oudot-Le Secq M.P."/>
            <person name="Peter M."/>
            <person name="Quesneville H."/>
            <person name="Rajashekar B."/>
            <person name="Reich M."/>
            <person name="Rouhier N."/>
            <person name="Schmutz J."/>
            <person name="Yin T."/>
            <person name="Chalot M."/>
            <person name="Henrissat B."/>
            <person name="Kuees U."/>
            <person name="Lucas S."/>
            <person name="Van de Peer Y."/>
            <person name="Podila G.K."/>
            <person name="Polle A."/>
            <person name="Pukkila P.J."/>
            <person name="Richardson P.M."/>
            <person name="Rouze P."/>
            <person name="Sanders I.R."/>
            <person name="Stajich J.E."/>
            <person name="Tunlid A."/>
            <person name="Tuskan G."/>
            <person name="Grigoriev I.V."/>
        </authorList>
    </citation>
    <scope>NUCLEOTIDE SEQUENCE [LARGE SCALE GENOMIC DNA]</scope>
    <source>
        <strain evidence="3">S238N-H82 / ATCC MYA-4686</strain>
    </source>
</reference>
<evidence type="ECO:0000313" key="3">
    <source>
        <dbReference type="Proteomes" id="UP000001194"/>
    </source>
</evidence>
<dbReference type="GeneID" id="6077249"/>
<dbReference type="RefSeq" id="XP_001881452.1">
    <property type="nucleotide sequence ID" value="XM_001881417.1"/>
</dbReference>
<dbReference type="Proteomes" id="UP000001194">
    <property type="component" value="Unassembled WGS sequence"/>
</dbReference>
<protein>
    <submittedName>
        <fullName evidence="2">Predicted protein</fullName>
    </submittedName>
</protein>
<evidence type="ECO:0000256" key="1">
    <source>
        <dbReference type="SAM" id="MobiDB-lite"/>
    </source>
</evidence>
<keyword evidence="3" id="KW-1185">Reference proteome</keyword>
<dbReference type="HOGENOM" id="CLU_2250601_0_0_1"/>
<feature type="compositionally biased region" description="Low complexity" evidence="1">
    <location>
        <begin position="46"/>
        <end position="59"/>
    </location>
</feature>
<evidence type="ECO:0000313" key="2">
    <source>
        <dbReference type="EMBL" id="EDR07663.1"/>
    </source>
</evidence>
<feature type="region of interest" description="Disordered" evidence="1">
    <location>
        <begin position="1"/>
        <end position="63"/>
    </location>
</feature>
<accession>B0DC31</accession>
<feature type="compositionally biased region" description="Basic and acidic residues" evidence="1">
    <location>
        <begin position="9"/>
        <end position="20"/>
    </location>
</feature>
<name>B0DC31_LACBS</name>
<sequence>MSFPTSSDDLLKQLADRADLQHTPAEGFNNKGTTSSIDAHASLPVASSSSNAGGKSHSSWNKQSVSCNPLSSQLLDFNLSRRWPCLMREDLPIHWNTPESPTGY</sequence>
<dbReference type="AlphaFoldDB" id="B0DC31"/>
<proteinExistence type="predicted"/>